<evidence type="ECO:0000313" key="5">
    <source>
        <dbReference type="Proteomes" id="UP001465755"/>
    </source>
</evidence>
<feature type="domain" description="Isochorismatase-like" evidence="3">
    <location>
        <begin position="262"/>
        <end position="452"/>
    </location>
</feature>
<dbReference type="PANTHER" id="PTHR43540">
    <property type="entry name" value="PEROXYUREIDOACRYLATE/UREIDOACRYLATE AMIDOHYDROLASE-RELATED"/>
    <property type="match status" value="1"/>
</dbReference>
<reference evidence="4 5" key="1">
    <citation type="journal article" date="2024" name="Nat. Commun.">
        <title>Phylogenomics reveals the evolutionary origins of lichenization in chlorophyte algae.</title>
        <authorList>
            <person name="Puginier C."/>
            <person name="Libourel C."/>
            <person name="Otte J."/>
            <person name="Skaloud P."/>
            <person name="Haon M."/>
            <person name="Grisel S."/>
            <person name="Petersen M."/>
            <person name="Berrin J.G."/>
            <person name="Delaux P.M."/>
            <person name="Dal Grande F."/>
            <person name="Keller J."/>
        </authorList>
    </citation>
    <scope>NUCLEOTIDE SEQUENCE [LARGE SCALE GENOMIC DNA]</scope>
    <source>
        <strain evidence="4 5">SAG 2036</strain>
    </source>
</reference>
<accession>A0AAW1P024</accession>
<comment type="similarity">
    <text evidence="1">Belongs to the isochorismatase family.</text>
</comment>
<gene>
    <name evidence="4" type="ORF">WJX73_008317</name>
</gene>
<proteinExistence type="inferred from homology"/>
<sequence length="470" mass="49926">MAEIVSAKPYKWPCCGELRADNTALIIIDMQVDFCCEGGYVHTMGYDVSGTCKPIEPIKKMLKLCRSVGIKVIHTREGHRPELSDLPANKQWRSAQIGAPIGGKGPNGRILTRGSPGWEIIPELAPIDGEIIIDKPGKGCFYATDLQLVLHTCGIRNIVLAGVTTDVCVHTTMRDANDRGYECLLLSDCTAATDPANHAAACNMVLMQGGVFGAVATSSDFISAASAQLHVPMLANGHAKPSSAVATVIAKPYDYPLPLDKTAVVMVDFQKDFMLKGGFGDALGNDLAQLQECVPGAQALLKAARAAHLPIVHTLEAHKPDLSDLHPCKLTRGNPKEGMRIGDKGAMGRILIRDEPGNGIVDELAPLPGEKLLHKPGKGAFYNTELEAWLQAHGITHLLFAGVTTEVCVQTSMREANDRGYECLLVSDATGSYFPEFKAAAIAMIVAQGGIVGWAADSAAVAAAIEAASK</sequence>
<keyword evidence="5" id="KW-1185">Reference proteome</keyword>
<dbReference type="PANTHER" id="PTHR43540:SF9">
    <property type="entry name" value="FAMILY HYDROLASE, PUTATIVE (AFU_ORTHOLOGUE AFUA_2G08700)-RELATED"/>
    <property type="match status" value="1"/>
</dbReference>
<dbReference type="InterPro" id="IPR050272">
    <property type="entry name" value="Isochorismatase-like_hydrls"/>
</dbReference>
<dbReference type="EMBL" id="JALJOQ010000060">
    <property type="protein sequence ID" value="KAK9803358.1"/>
    <property type="molecule type" value="Genomic_DNA"/>
</dbReference>
<evidence type="ECO:0000259" key="3">
    <source>
        <dbReference type="Pfam" id="PF00857"/>
    </source>
</evidence>
<dbReference type="Proteomes" id="UP001465755">
    <property type="component" value="Unassembled WGS sequence"/>
</dbReference>
<dbReference type="InterPro" id="IPR036380">
    <property type="entry name" value="Isochorismatase-like_sf"/>
</dbReference>
<organism evidence="4 5">
    <name type="scientific">Symbiochloris irregularis</name>
    <dbReference type="NCBI Taxonomy" id="706552"/>
    <lineage>
        <taxon>Eukaryota</taxon>
        <taxon>Viridiplantae</taxon>
        <taxon>Chlorophyta</taxon>
        <taxon>core chlorophytes</taxon>
        <taxon>Trebouxiophyceae</taxon>
        <taxon>Trebouxiales</taxon>
        <taxon>Trebouxiaceae</taxon>
        <taxon>Symbiochloris</taxon>
    </lineage>
</organism>
<evidence type="ECO:0000313" key="4">
    <source>
        <dbReference type="EMBL" id="KAK9803358.1"/>
    </source>
</evidence>
<dbReference type="AlphaFoldDB" id="A0AAW1P024"/>
<evidence type="ECO:0000256" key="1">
    <source>
        <dbReference type="ARBA" id="ARBA00006336"/>
    </source>
</evidence>
<comment type="caution">
    <text evidence="4">The sequence shown here is derived from an EMBL/GenBank/DDBJ whole genome shotgun (WGS) entry which is preliminary data.</text>
</comment>
<dbReference type="CDD" id="cd00431">
    <property type="entry name" value="cysteine_hydrolases"/>
    <property type="match status" value="2"/>
</dbReference>
<keyword evidence="2" id="KW-0378">Hydrolase</keyword>
<dbReference type="InterPro" id="IPR000868">
    <property type="entry name" value="Isochorismatase-like_dom"/>
</dbReference>
<dbReference type="SUPFAM" id="SSF52499">
    <property type="entry name" value="Isochorismatase-like hydrolases"/>
    <property type="match status" value="2"/>
</dbReference>
<name>A0AAW1P024_9CHLO</name>
<dbReference type="Pfam" id="PF00857">
    <property type="entry name" value="Isochorismatase"/>
    <property type="match status" value="2"/>
</dbReference>
<dbReference type="Gene3D" id="3.40.50.850">
    <property type="entry name" value="Isochorismatase-like"/>
    <property type="match status" value="2"/>
</dbReference>
<dbReference type="GO" id="GO:0016787">
    <property type="term" value="F:hydrolase activity"/>
    <property type="evidence" value="ECO:0007669"/>
    <property type="project" value="UniProtKB-KW"/>
</dbReference>
<evidence type="ECO:0000256" key="2">
    <source>
        <dbReference type="ARBA" id="ARBA00022801"/>
    </source>
</evidence>
<protein>
    <recommendedName>
        <fullName evidence="3">Isochorismatase-like domain-containing protein</fullName>
    </recommendedName>
</protein>
<feature type="domain" description="Isochorismatase-like" evidence="3">
    <location>
        <begin position="23"/>
        <end position="210"/>
    </location>
</feature>